<dbReference type="GO" id="GO:0006606">
    <property type="term" value="P:protein import into nucleus"/>
    <property type="evidence" value="ECO:0007669"/>
    <property type="project" value="TreeGrafter"/>
</dbReference>
<keyword evidence="9" id="KW-0906">Nuclear pore complex</keyword>
<dbReference type="GO" id="GO:0090114">
    <property type="term" value="P:COPII-coated vesicle budding"/>
    <property type="evidence" value="ECO:0007669"/>
    <property type="project" value="TreeGrafter"/>
</dbReference>
<dbReference type="SUPFAM" id="SSF50978">
    <property type="entry name" value="WD40 repeat-like"/>
    <property type="match status" value="1"/>
</dbReference>
<dbReference type="Proteomes" id="UP000717585">
    <property type="component" value="Unassembled WGS sequence"/>
</dbReference>
<sequence length="308" mass="33316">MEILKYDPGHRDLVIDVQYNFYGTRLASTSADGSLRIFDVEDGKETLLEELRSHAGPVYTVSWSNPRCGNYIATCGVDNDRGRLAIYEEVSTDSFNLVHQMDVGARLTTVQFRPDDFTTEPRTVIACAGEESNGIGVLYFVEKTRTGWNTTMLTNLKTGPATALSWAPPGISFTGESNGIASVALTGANGVVQIMSNNGREWTEADVLPMPRRTAGRDVSWAPNIGVTVTQIAAADGEGVRVFSRDQSSFEGWTHTELPLPAGAGEVWSLSWNQTGTVLAVAHGANRVTAMAMNVSDGQWVEVSSFEG</sequence>
<name>A0A8J6B5G5_9EUKA</name>
<keyword evidence="10" id="KW-0539">Nucleus</keyword>
<dbReference type="Pfam" id="PF00400">
    <property type="entry name" value="WD40"/>
    <property type="match status" value="1"/>
</dbReference>
<evidence type="ECO:0000256" key="7">
    <source>
        <dbReference type="ARBA" id="ARBA00022927"/>
    </source>
</evidence>
<evidence type="ECO:0000256" key="6">
    <source>
        <dbReference type="ARBA" id="ARBA00022816"/>
    </source>
</evidence>
<keyword evidence="7" id="KW-0653">Protein transport</keyword>
<evidence type="ECO:0000256" key="8">
    <source>
        <dbReference type="ARBA" id="ARBA00023010"/>
    </source>
</evidence>
<evidence type="ECO:0000313" key="12">
    <source>
        <dbReference type="EMBL" id="KAG9396063.1"/>
    </source>
</evidence>
<organism evidence="12 13">
    <name type="scientific">Carpediemonas membranifera</name>
    <dbReference type="NCBI Taxonomy" id="201153"/>
    <lineage>
        <taxon>Eukaryota</taxon>
        <taxon>Metamonada</taxon>
        <taxon>Carpediemonas-like organisms</taxon>
        <taxon>Carpediemonas</taxon>
    </lineage>
</organism>
<dbReference type="PROSITE" id="PS50082">
    <property type="entry name" value="WD_REPEATS_2"/>
    <property type="match status" value="1"/>
</dbReference>
<dbReference type="Gene3D" id="2.130.10.10">
    <property type="entry name" value="YVTN repeat-like/Quinoprotein amine dehydrogenase"/>
    <property type="match status" value="1"/>
</dbReference>
<dbReference type="SMART" id="SM00320">
    <property type="entry name" value="WD40"/>
    <property type="match status" value="3"/>
</dbReference>
<dbReference type="PANTHER" id="PTHR11024">
    <property type="entry name" value="NUCLEAR PORE COMPLEX PROTEIN SEC13 / SEH1 FAMILY MEMBER"/>
    <property type="match status" value="1"/>
</dbReference>
<evidence type="ECO:0000256" key="11">
    <source>
        <dbReference type="PROSITE-ProRule" id="PRU00221"/>
    </source>
</evidence>
<dbReference type="PANTHER" id="PTHR11024:SF2">
    <property type="entry name" value="PROTEIN SEC13 HOMOLOG"/>
    <property type="match status" value="1"/>
</dbReference>
<protein>
    <submittedName>
        <fullName evidence="12">COPII coat complex component Sec13 A (Sec13A)</fullName>
    </submittedName>
</protein>
<evidence type="ECO:0000256" key="2">
    <source>
        <dbReference type="ARBA" id="ARBA00010102"/>
    </source>
</evidence>
<dbReference type="EMBL" id="JAHDYR010000007">
    <property type="protein sequence ID" value="KAG9396063.1"/>
    <property type="molecule type" value="Genomic_DNA"/>
</dbReference>
<keyword evidence="5" id="KW-0677">Repeat</keyword>
<dbReference type="GO" id="GO:0031080">
    <property type="term" value="C:nuclear pore outer ring"/>
    <property type="evidence" value="ECO:0007669"/>
    <property type="project" value="TreeGrafter"/>
</dbReference>
<keyword evidence="8" id="KW-0811">Translocation</keyword>
<comment type="similarity">
    <text evidence="2">Belongs to the WD repeat SEC13 family.</text>
</comment>
<dbReference type="InterPro" id="IPR036322">
    <property type="entry name" value="WD40_repeat_dom_sf"/>
</dbReference>
<evidence type="ECO:0000256" key="3">
    <source>
        <dbReference type="ARBA" id="ARBA00022448"/>
    </source>
</evidence>
<gene>
    <name evidence="12" type="ORF">J8273_2415</name>
</gene>
<evidence type="ECO:0000256" key="1">
    <source>
        <dbReference type="ARBA" id="ARBA00004567"/>
    </source>
</evidence>
<feature type="repeat" description="WD" evidence="11">
    <location>
        <begin position="7"/>
        <end position="48"/>
    </location>
</feature>
<evidence type="ECO:0000256" key="10">
    <source>
        <dbReference type="ARBA" id="ARBA00023242"/>
    </source>
</evidence>
<accession>A0A8J6B5G5</accession>
<proteinExistence type="inferred from homology"/>
<dbReference type="AlphaFoldDB" id="A0A8J6B5G5"/>
<keyword evidence="13" id="KW-1185">Reference proteome</keyword>
<dbReference type="InterPro" id="IPR001680">
    <property type="entry name" value="WD40_rpt"/>
</dbReference>
<keyword evidence="6" id="KW-0509">mRNA transport</keyword>
<reference evidence="12" key="1">
    <citation type="submission" date="2021-05" db="EMBL/GenBank/DDBJ databases">
        <title>A free-living protist that lacks canonical eukaryotic 1 DNA replication and segregation systems.</title>
        <authorList>
            <person name="Salas-Leiva D.E."/>
            <person name="Tromer E.C."/>
            <person name="Curtis B.A."/>
            <person name="Jerlstrom-Hultqvist J."/>
            <person name="Kolisko M."/>
            <person name="Yi Z."/>
            <person name="Salas-Leiva J.S."/>
            <person name="Gallot-Lavallee L."/>
            <person name="Kops G.J.P.L."/>
            <person name="Archibald J.M."/>
            <person name="Simpson A.G.B."/>
            <person name="Roger A.J."/>
        </authorList>
    </citation>
    <scope>NUCLEOTIDE SEQUENCE</scope>
    <source>
        <strain evidence="12">BICM</strain>
    </source>
</reference>
<evidence type="ECO:0000256" key="4">
    <source>
        <dbReference type="ARBA" id="ARBA00022574"/>
    </source>
</evidence>
<keyword evidence="3" id="KW-0813">Transport</keyword>
<evidence type="ECO:0000256" key="9">
    <source>
        <dbReference type="ARBA" id="ARBA00023132"/>
    </source>
</evidence>
<dbReference type="OrthoDB" id="364224at2759"/>
<comment type="subcellular location">
    <subcellularLocation>
        <location evidence="1">Nucleus</location>
        <location evidence="1">Nuclear pore complex</location>
    </subcellularLocation>
</comment>
<dbReference type="GO" id="GO:0030127">
    <property type="term" value="C:COPII vesicle coat"/>
    <property type="evidence" value="ECO:0007669"/>
    <property type="project" value="TreeGrafter"/>
</dbReference>
<evidence type="ECO:0000313" key="13">
    <source>
        <dbReference type="Proteomes" id="UP000717585"/>
    </source>
</evidence>
<comment type="caution">
    <text evidence="12">The sequence shown here is derived from an EMBL/GenBank/DDBJ whole genome shotgun (WGS) entry which is preliminary data.</text>
</comment>
<keyword evidence="4 11" id="KW-0853">WD repeat</keyword>
<dbReference type="InterPro" id="IPR015943">
    <property type="entry name" value="WD40/YVTN_repeat-like_dom_sf"/>
</dbReference>
<dbReference type="GO" id="GO:0051028">
    <property type="term" value="P:mRNA transport"/>
    <property type="evidence" value="ECO:0007669"/>
    <property type="project" value="UniProtKB-KW"/>
</dbReference>
<evidence type="ECO:0000256" key="5">
    <source>
        <dbReference type="ARBA" id="ARBA00022737"/>
    </source>
</evidence>
<dbReference type="InterPro" id="IPR037363">
    <property type="entry name" value="Sec13/Seh1_fam"/>
</dbReference>
<dbReference type="GO" id="GO:0005198">
    <property type="term" value="F:structural molecule activity"/>
    <property type="evidence" value="ECO:0007669"/>
    <property type="project" value="InterPro"/>
</dbReference>